<keyword evidence="2" id="KW-0472">Membrane</keyword>
<sequence>MGLLYFILFVVAFYYIFKFSMRLLLPFAMRKLTERMMKKAQQQGQGQYNYGSAGNPFGSGNPFGNTDQQQSYKKQGAKDGKVTVDYVPAQDPKRKGTATAGEFIDFEEVK</sequence>
<feature type="region of interest" description="Disordered" evidence="1">
    <location>
        <begin position="43"/>
        <end position="79"/>
    </location>
</feature>
<accession>A0A1T5BEW4</accession>
<evidence type="ECO:0000313" key="4">
    <source>
        <dbReference type="Proteomes" id="UP000190150"/>
    </source>
</evidence>
<dbReference type="Pfam" id="PF16118">
    <property type="entry name" value="DUF4834"/>
    <property type="match status" value="1"/>
</dbReference>
<evidence type="ECO:0000313" key="3">
    <source>
        <dbReference type="EMBL" id="SKB45550.1"/>
    </source>
</evidence>
<keyword evidence="4" id="KW-1185">Reference proteome</keyword>
<gene>
    <name evidence="3" type="ORF">SAMN05660841_00610</name>
</gene>
<dbReference type="STRING" id="1513896.SAMN05660841_00610"/>
<protein>
    <recommendedName>
        <fullName evidence="5">DUF4834 domain-containing protein</fullName>
    </recommendedName>
</protein>
<keyword evidence="2" id="KW-0812">Transmembrane</keyword>
<dbReference type="Proteomes" id="UP000190150">
    <property type="component" value="Unassembled WGS sequence"/>
</dbReference>
<proteinExistence type="predicted"/>
<keyword evidence="2" id="KW-1133">Transmembrane helix</keyword>
<name>A0A1T5BEW4_9SPHI</name>
<feature type="transmembrane region" description="Helical" evidence="2">
    <location>
        <begin position="6"/>
        <end position="29"/>
    </location>
</feature>
<feature type="compositionally biased region" description="Low complexity" evidence="1">
    <location>
        <begin position="54"/>
        <end position="65"/>
    </location>
</feature>
<dbReference type="EMBL" id="FUZF01000002">
    <property type="protein sequence ID" value="SKB45550.1"/>
    <property type="molecule type" value="Genomic_DNA"/>
</dbReference>
<evidence type="ECO:0000256" key="2">
    <source>
        <dbReference type="SAM" id="Phobius"/>
    </source>
</evidence>
<dbReference type="AlphaFoldDB" id="A0A1T5BEW4"/>
<evidence type="ECO:0000256" key="1">
    <source>
        <dbReference type="SAM" id="MobiDB-lite"/>
    </source>
</evidence>
<organism evidence="3 4">
    <name type="scientific">Sphingobacterium nematocida</name>
    <dbReference type="NCBI Taxonomy" id="1513896"/>
    <lineage>
        <taxon>Bacteria</taxon>
        <taxon>Pseudomonadati</taxon>
        <taxon>Bacteroidota</taxon>
        <taxon>Sphingobacteriia</taxon>
        <taxon>Sphingobacteriales</taxon>
        <taxon>Sphingobacteriaceae</taxon>
        <taxon>Sphingobacterium</taxon>
    </lineage>
</organism>
<dbReference type="OrthoDB" id="799376at2"/>
<evidence type="ECO:0008006" key="5">
    <source>
        <dbReference type="Google" id="ProtNLM"/>
    </source>
</evidence>
<dbReference type="InterPro" id="IPR032272">
    <property type="entry name" value="DUF4834"/>
</dbReference>
<dbReference type="RefSeq" id="WP_079641091.1">
    <property type="nucleotide sequence ID" value="NZ_FUZF01000002.1"/>
</dbReference>
<reference evidence="4" key="1">
    <citation type="submission" date="2017-02" db="EMBL/GenBank/DDBJ databases">
        <authorList>
            <person name="Varghese N."/>
            <person name="Submissions S."/>
        </authorList>
    </citation>
    <scope>NUCLEOTIDE SEQUENCE [LARGE SCALE GENOMIC DNA]</scope>
    <source>
        <strain evidence="4">DSM 24091</strain>
    </source>
</reference>